<protein>
    <submittedName>
        <fullName evidence="8">2OG-Fe(II) oxygenase</fullName>
    </submittedName>
</protein>
<comment type="cofactor">
    <cofactor evidence="1">
        <name>L-ascorbate</name>
        <dbReference type="ChEBI" id="CHEBI:38290"/>
    </cofactor>
</comment>
<sequence length="305" mass="35025">MNLFTKVVYSSLIFCILQVNLAFSRCAKEPKSLEILDEILDESKRSYSLFSYGCHQSLNERSQCKTNKKKCSPVGNPLLQNLWYLLHDLENERECTFDEVEWSGIKDDIMVAQGERVTKEDQPDVFIIPNFLTEEQCEKLVKVHKEISNTIPRKKFWRFSTTKQLLEAIFKASLSPDEYNISMNVMENCDGGTIDGLNISQKLTKVLNISSSVLVPRGENNDVDALESNIQDMIKLPRTNAYHTQLVKYEAKSEYKAHTDCHHIANDRMATIIIYLTDVDEGGETVFPFLNISIKPRRGMAVVWR</sequence>
<organism evidence="8 9">
    <name type="scientific">Paramuricea clavata</name>
    <name type="common">Red gorgonian</name>
    <name type="synonym">Violescent sea-whip</name>
    <dbReference type="NCBI Taxonomy" id="317549"/>
    <lineage>
        <taxon>Eukaryota</taxon>
        <taxon>Metazoa</taxon>
        <taxon>Cnidaria</taxon>
        <taxon>Anthozoa</taxon>
        <taxon>Octocorallia</taxon>
        <taxon>Malacalcyonacea</taxon>
        <taxon>Plexauridae</taxon>
        <taxon>Paramuricea</taxon>
    </lineage>
</organism>
<evidence type="ECO:0000256" key="3">
    <source>
        <dbReference type="ARBA" id="ARBA00022896"/>
    </source>
</evidence>
<evidence type="ECO:0000256" key="4">
    <source>
        <dbReference type="ARBA" id="ARBA00022964"/>
    </source>
</evidence>
<feature type="non-terminal residue" evidence="8">
    <location>
        <position position="1"/>
    </location>
</feature>
<reference evidence="8" key="1">
    <citation type="submission" date="2020-04" db="EMBL/GenBank/DDBJ databases">
        <authorList>
            <person name="Alioto T."/>
            <person name="Alioto T."/>
            <person name="Gomez Garrido J."/>
        </authorList>
    </citation>
    <scope>NUCLEOTIDE SEQUENCE</scope>
    <source>
        <strain evidence="8">A484AB</strain>
    </source>
</reference>
<feature type="domain" description="Prolyl 4-hydroxylase alpha subunit" evidence="7">
    <location>
        <begin position="123"/>
        <end position="305"/>
    </location>
</feature>
<dbReference type="GO" id="GO:0005506">
    <property type="term" value="F:iron ion binding"/>
    <property type="evidence" value="ECO:0007669"/>
    <property type="project" value="InterPro"/>
</dbReference>
<keyword evidence="5" id="KW-0560">Oxidoreductase</keyword>
<keyword evidence="4" id="KW-0223">Dioxygenase</keyword>
<dbReference type="EMBL" id="CACRXK020024232">
    <property type="protein sequence ID" value="CAB4038454.1"/>
    <property type="molecule type" value="Genomic_DNA"/>
</dbReference>
<evidence type="ECO:0000256" key="1">
    <source>
        <dbReference type="ARBA" id="ARBA00001961"/>
    </source>
</evidence>
<dbReference type="PANTHER" id="PTHR10869">
    <property type="entry name" value="PROLYL 4-HYDROXYLASE ALPHA SUBUNIT"/>
    <property type="match status" value="1"/>
</dbReference>
<accession>A0A7D9LXW7</accession>
<dbReference type="Pfam" id="PF13640">
    <property type="entry name" value="2OG-FeII_Oxy_3"/>
    <property type="match status" value="1"/>
</dbReference>
<dbReference type="Proteomes" id="UP001152795">
    <property type="component" value="Unassembled WGS sequence"/>
</dbReference>
<dbReference type="AlphaFoldDB" id="A0A7D9LXW7"/>
<evidence type="ECO:0000256" key="6">
    <source>
        <dbReference type="ARBA" id="ARBA00023004"/>
    </source>
</evidence>
<dbReference type="OrthoDB" id="420380at2759"/>
<evidence type="ECO:0000256" key="5">
    <source>
        <dbReference type="ARBA" id="ARBA00023002"/>
    </source>
</evidence>
<evidence type="ECO:0000256" key="2">
    <source>
        <dbReference type="ARBA" id="ARBA00022723"/>
    </source>
</evidence>
<evidence type="ECO:0000313" key="9">
    <source>
        <dbReference type="Proteomes" id="UP001152795"/>
    </source>
</evidence>
<dbReference type="InterPro" id="IPR045054">
    <property type="entry name" value="P4HA-like"/>
</dbReference>
<keyword evidence="9" id="KW-1185">Reference proteome</keyword>
<dbReference type="SMART" id="SM00702">
    <property type="entry name" value="P4Hc"/>
    <property type="match status" value="1"/>
</dbReference>
<dbReference type="GO" id="GO:0005783">
    <property type="term" value="C:endoplasmic reticulum"/>
    <property type="evidence" value="ECO:0007669"/>
    <property type="project" value="TreeGrafter"/>
</dbReference>
<dbReference type="InterPro" id="IPR006620">
    <property type="entry name" value="Pro_4_hyd_alph"/>
</dbReference>
<keyword evidence="6" id="KW-0408">Iron</keyword>
<proteinExistence type="predicted"/>
<evidence type="ECO:0000259" key="7">
    <source>
        <dbReference type="SMART" id="SM00702"/>
    </source>
</evidence>
<keyword evidence="3" id="KW-0847">Vitamin C</keyword>
<gene>
    <name evidence="8" type="ORF">PACLA_8A054942</name>
</gene>
<dbReference type="InterPro" id="IPR044862">
    <property type="entry name" value="Pro_4_hyd_alph_FE2OG_OXY"/>
</dbReference>
<keyword evidence="2" id="KW-0479">Metal-binding</keyword>
<name>A0A7D9LXW7_PARCT</name>
<dbReference type="PANTHER" id="PTHR10869:SF180">
    <property type="entry name" value="FE2OG DIOXYGENASE DOMAIN-CONTAINING PROTEIN"/>
    <property type="match status" value="1"/>
</dbReference>
<comment type="caution">
    <text evidence="8">The sequence shown here is derived from an EMBL/GenBank/DDBJ whole genome shotgun (WGS) entry which is preliminary data.</text>
</comment>
<dbReference type="GO" id="GO:0031418">
    <property type="term" value="F:L-ascorbic acid binding"/>
    <property type="evidence" value="ECO:0007669"/>
    <property type="project" value="UniProtKB-KW"/>
</dbReference>
<dbReference type="Gene3D" id="2.60.120.620">
    <property type="entry name" value="q2cbj1_9rhob like domain"/>
    <property type="match status" value="1"/>
</dbReference>
<evidence type="ECO:0000313" key="8">
    <source>
        <dbReference type="EMBL" id="CAB4038454.1"/>
    </source>
</evidence>
<dbReference type="GO" id="GO:0004656">
    <property type="term" value="F:procollagen-proline 4-dioxygenase activity"/>
    <property type="evidence" value="ECO:0007669"/>
    <property type="project" value="TreeGrafter"/>
</dbReference>